<feature type="compositionally biased region" description="Basic and acidic residues" evidence="1">
    <location>
        <begin position="1026"/>
        <end position="1037"/>
    </location>
</feature>
<protein>
    <submittedName>
        <fullName evidence="2">Proline-rich P65 protein</fullName>
    </submittedName>
</protein>
<feature type="compositionally biased region" description="Basic and acidic residues" evidence="1">
    <location>
        <begin position="1055"/>
        <end position="1067"/>
    </location>
</feature>
<feature type="compositionally biased region" description="Basic and acidic residues" evidence="1">
    <location>
        <begin position="767"/>
        <end position="806"/>
    </location>
</feature>
<feature type="compositionally biased region" description="Polar residues" evidence="1">
    <location>
        <begin position="1402"/>
        <end position="1419"/>
    </location>
</feature>
<feature type="compositionally biased region" description="Basic and acidic residues" evidence="1">
    <location>
        <begin position="1175"/>
        <end position="1259"/>
    </location>
</feature>
<feature type="compositionally biased region" description="Low complexity" evidence="1">
    <location>
        <begin position="1358"/>
        <end position="1381"/>
    </location>
</feature>
<feature type="compositionally biased region" description="Low complexity" evidence="1">
    <location>
        <begin position="596"/>
        <end position="610"/>
    </location>
</feature>
<feature type="compositionally biased region" description="Polar residues" evidence="1">
    <location>
        <begin position="888"/>
        <end position="917"/>
    </location>
</feature>
<sequence length="1432" mass="166532">MLDNYNEVLRRDEMRCRRNDEVLRCVDQIEGRVAVVASKTERMRSLRAHYESLLERACPQVKSEDYRSTFSTQSLLSRSLSESFPSKPLAAFSVVKRRSQLPPPEAFERLATKSQKRNKRRDMYDPNRYTDLGSSESSENSIPNSTISSPRMKYDPYDIACDGVTHSSPSVVTTSVNLRQSSPIVTRTIYTTSPVKQNYSTKQSHARVMPNVKEIISKSDTNDLRTLLKLCKESEQLKRQSESDLTNVNPSNRLYNTPIYPLENRPSHQSDYHRSGYLLDKRISYPMEDRYATTEHWSRKPKYPVTHEDEFDINRRLLEMSAQRSPYRSRSSSMNRSTQVEEEEFVTPPTSPDNMRSRSLSRLPTTFDYPRSVPPVPPLLPRLSNYPTYSTNMPSTMPSMLSNYSNVPSTFTYSSSFPARTNMRSTTVEQDFIDDDTFGYIIQDEVQKPVPEIYARPLPRAASFRMSRPRYQVHQSPTKLLLRTPSIRLPSYKEYEYERTLRQVPHRYAPDPARVPSHTPYNPVYSSYNAHPRYYEEPTRGYRPPRLQPFNTWETEFDRFDAEYPVKKPYRDFIPRSRSVYSPRSSIDQTPYSPRSHSLYSSRYEPSSSRSEPRYQSRYEPPEISTPRRYSWMSKTDSRESLYSPKRYTRYQRDVKGFDADDIPSSRDKLDLPSRDTDHDKYQEKDHIEEASSNKSEKNEVTNDSSKKANEGKSPKNSLEHEKQDAQETKSTPEKKKTDDLRALINQHRGGENDQPKSISGENSNQSRDHKDTNSVCDDEKQMESKNIDKKVTFNEADNKEFPTTEDILKKYLGETGKTLDDLGKQFQENGKSENSGRKSRVSSRQSSLEIKSDHLDTPQRDIKASEQYPTEYSTEQYGVQDTHHDTSNAGYEQNMQYDTTPYTHDTNYTEIETAGQQPMYPSDSNDHYDYDQSQQYDPTQHQQYDTTQQEYDPTQHQPYDATQTLQYAADPTQQYHQPDQQYVQEQEYTPEKQYNQTDHYDTTAEYVQPNEPYDHDQTGQYNQKPYDDTDHFDTKLQYENQDQNKQQVEALADNLKDNHDTNKEQYADVSPEARVLEEGRTEALTESILSKTEIDADKTAKPEKETKPEKQDVPPVSEQKKTELSPTKGEANVKTNGKKEITPEKSKTALKDKQDSKTKLSDKQKLIKQKMLKSVKDAKTTKQKSEEVKAKEKATKGTKDVKLDQTKPEKEGKTELENGTKKNLKDISKRDSVDTDTKEKLQEELKVTETVDNLDKYATDNQDPNAQYDPTAAYDMNQQYDPNQAYDPNHQYNPNEQYNQQYDSTQAYDPNIQYDPNQQYDPNTQYDPSQYPQAQEYDPNMPYDPNLQYDPNDPNMQYDPNQYPQDPNQQYAQDPNQYPQSQEYDPNIHYDPTDPAYAQYDPNQQGDIQYDPNGSYTQPDDAKPEAQPVQE</sequence>
<accession>A0A8D8QTT4</accession>
<feature type="compositionally biased region" description="Basic and acidic residues" evidence="1">
    <location>
        <begin position="851"/>
        <end position="865"/>
    </location>
</feature>
<feature type="compositionally biased region" description="Polar residues" evidence="1">
    <location>
        <begin position="322"/>
        <end position="338"/>
    </location>
</feature>
<feature type="compositionally biased region" description="Basic and acidic residues" evidence="1">
    <location>
        <begin position="1093"/>
        <end position="1124"/>
    </location>
</feature>
<proteinExistence type="predicted"/>
<evidence type="ECO:0000313" key="2">
    <source>
        <dbReference type="EMBL" id="CAG6637582.1"/>
    </source>
</evidence>
<feature type="compositionally biased region" description="Polar residues" evidence="1">
    <location>
        <begin position="868"/>
        <end position="880"/>
    </location>
</feature>
<feature type="region of interest" description="Disordered" evidence="1">
    <location>
        <begin position="658"/>
        <end position="806"/>
    </location>
</feature>
<feature type="compositionally biased region" description="Low complexity" evidence="1">
    <location>
        <begin position="134"/>
        <end position="150"/>
    </location>
</feature>
<name>A0A8D8QTT4_9HEMI</name>
<feature type="compositionally biased region" description="Basic and acidic residues" evidence="1">
    <location>
        <begin position="1075"/>
        <end position="1084"/>
    </location>
</feature>
<feature type="compositionally biased region" description="Basic and acidic residues" evidence="1">
    <location>
        <begin position="658"/>
        <end position="742"/>
    </location>
</feature>
<reference evidence="2" key="1">
    <citation type="submission" date="2021-05" db="EMBL/GenBank/DDBJ databases">
        <authorList>
            <person name="Alioto T."/>
            <person name="Alioto T."/>
            <person name="Gomez Garrido J."/>
        </authorList>
    </citation>
    <scope>NUCLEOTIDE SEQUENCE</scope>
</reference>
<feature type="region of interest" description="Disordered" evidence="1">
    <location>
        <begin position="322"/>
        <end position="358"/>
    </location>
</feature>
<feature type="compositionally biased region" description="Low complexity" evidence="1">
    <location>
        <begin position="974"/>
        <end position="988"/>
    </location>
</feature>
<evidence type="ECO:0000256" key="1">
    <source>
        <dbReference type="SAM" id="MobiDB-lite"/>
    </source>
</evidence>
<feature type="compositionally biased region" description="Basic and acidic residues" evidence="1">
    <location>
        <begin position="611"/>
        <end position="621"/>
    </location>
</feature>
<feature type="compositionally biased region" description="Basic and acidic residues" evidence="1">
    <location>
        <begin position="1138"/>
        <end position="1166"/>
    </location>
</feature>
<feature type="compositionally biased region" description="Polar residues" evidence="1">
    <location>
        <begin position="1038"/>
        <end position="1048"/>
    </location>
</feature>
<feature type="region of interest" description="Disordered" evidence="1">
    <location>
        <begin position="581"/>
        <end position="645"/>
    </location>
</feature>
<feature type="compositionally biased region" description="Polar residues" evidence="1">
    <location>
        <begin position="1304"/>
        <end position="1334"/>
    </location>
</feature>
<dbReference type="EMBL" id="HBUF01099015">
    <property type="protein sequence ID" value="CAG6637582.1"/>
    <property type="molecule type" value="Transcribed_RNA"/>
</dbReference>
<feature type="compositionally biased region" description="Polar residues" evidence="1">
    <location>
        <begin position="939"/>
        <end position="967"/>
    </location>
</feature>
<feature type="compositionally biased region" description="Low complexity" evidence="1">
    <location>
        <begin position="1290"/>
        <end position="1303"/>
    </location>
</feature>
<feature type="compositionally biased region" description="Polar residues" evidence="1">
    <location>
        <begin position="756"/>
        <end position="766"/>
    </location>
</feature>
<feature type="region of interest" description="Disordered" evidence="1">
    <location>
        <begin position="103"/>
        <end position="152"/>
    </location>
</feature>
<feature type="region of interest" description="Disordered" evidence="1">
    <location>
        <begin position="822"/>
        <end position="1432"/>
    </location>
</feature>
<organism evidence="2">
    <name type="scientific">Cacopsylla melanoneura</name>
    <dbReference type="NCBI Taxonomy" id="428564"/>
    <lineage>
        <taxon>Eukaryota</taxon>
        <taxon>Metazoa</taxon>
        <taxon>Ecdysozoa</taxon>
        <taxon>Arthropoda</taxon>
        <taxon>Hexapoda</taxon>
        <taxon>Insecta</taxon>
        <taxon>Pterygota</taxon>
        <taxon>Neoptera</taxon>
        <taxon>Paraneoptera</taxon>
        <taxon>Hemiptera</taxon>
        <taxon>Sternorrhyncha</taxon>
        <taxon>Psylloidea</taxon>
        <taxon>Psyllidae</taxon>
        <taxon>Psyllinae</taxon>
        <taxon>Cacopsylla</taxon>
    </lineage>
</organism>